<dbReference type="EMBL" id="JACJLT010000018">
    <property type="protein sequence ID" value="MBM6874710.1"/>
    <property type="molecule type" value="Genomic_DNA"/>
</dbReference>
<accession>A0ABS2G132</accession>
<evidence type="ECO:0000313" key="1">
    <source>
        <dbReference type="EMBL" id="MBM6874710.1"/>
    </source>
</evidence>
<dbReference type="RefSeq" id="WP_204715829.1">
    <property type="nucleotide sequence ID" value="NZ_JACJLT010000018.1"/>
</dbReference>
<reference evidence="1 2" key="1">
    <citation type="journal article" date="2021" name="Sci. Rep.">
        <title>The distribution of antibiotic resistance genes in chicken gut microbiota commensals.</title>
        <authorList>
            <person name="Juricova H."/>
            <person name="Matiasovicova J."/>
            <person name="Kubasova T."/>
            <person name="Cejkova D."/>
            <person name="Rychlik I."/>
        </authorList>
    </citation>
    <scope>NUCLEOTIDE SEQUENCE [LARGE SCALE GENOMIC DNA]</scope>
    <source>
        <strain evidence="1 2">An425</strain>
    </source>
</reference>
<sequence>MSENFKNLEVGKTFKAGNRKLKVQLAETTTSCKGCVFGGCNTECCLLQEIGIIPECDCIYRNDNESVVFVEAK</sequence>
<organism evidence="1 2">
    <name type="scientific">Fusobacterium mortiferum</name>
    <dbReference type="NCBI Taxonomy" id="850"/>
    <lineage>
        <taxon>Bacteria</taxon>
        <taxon>Fusobacteriati</taxon>
        <taxon>Fusobacteriota</taxon>
        <taxon>Fusobacteriia</taxon>
        <taxon>Fusobacteriales</taxon>
        <taxon>Fusobacteriaceae</taxon>
        <taxon>Fusobacterium</taxon>
    </lineage>
</organism>
<proteinExistence type="predicted"/>
<name>A0ABS2G132_FUSMR</name>
<keyword evidence="2" id="KW-1185">Reference proteome</keyword>
<comment type="caution">
    <text evidence="1">The sequence shown here is derived from an EMBL/GenBank/DDBJ whole genome shotgun (WGS) entry which is preliminary data.</text>
</comment>
<protein>
    <submittedName>
        <fullName evidence="1">Uncharacterized protein</fullName>
    </submittedName>
</protein>
<gene>
    <name evidence="1" type="ORF">H6A04_03420</name>
</gene>
<evidence type="ECO:0000313" key="2">
    <source>
        <dbReference type="Proteomes" id="UP000728968"/>
    </source>
</evidence>
<dbReference type="Proteomes" id="UP000728968">
    <property type="component" value="Unassembled WGS sequence"/>
</dbReference>